<keyword evidence="1" id="KW-0072">Autophagy</keyword>
<evidence type="ECO:0000256" key="1">
    <source>
        <dbReference type="ARBA" id="ARBA00023006"/>
    </source>
</evidence>
<feature type="domain" description="Rubicon Homology" evidence="3">
    <location>
        <begin position="168"/>
        <end position="366"/>
    </location>
</feature>
<evidence type="ECO:0000256" key="2">
    <source>
        <dbReference type="SAM" id="MobiDB-lite"/>
    </source>
</evidence>
<protein>
    <recommendedName>
        <fullName evidence="3">Rubicon Homology domain-containing protein</fullName>
    </recommendedName>
</protein>
<dbReference type="Proteomes" id="UP001221898">
    <property type="component" value="Unassembled WGS sequence"/>
</dbReference>
<dbReference type="GO" id="GO:1901981">
    <property type="term" value="F:phosphatidylinositol phosphate binding"/>
    <property type="evidence" value="ECO:0007669"/>
    <property type="project" value="TreeGrafter"/>
</dbReference>
<reference evidence="4" key="1">
    <citation type="journal article" date="2023" name="Science">
        <title>Genome structures resolve the early diversification of teleost fishes.</title>
        <authorList>
            <person name="Parey E."/>
            <person name="Louis A."/>
            <person name="Montfort J."/>
            <person name="Bouchez O."/>
            <person name="Roques C."/>
            <person name="Iampietro C."/>
            <person name="Lluch J."/>
            <person name="Castinel A."/>
            <person name="Donnadieu C."/>
            <person name="Desvignes T."/>
            <person name="Floi Bucao C."/>
            <person name="Jouanno E."/>
            <person name="Wen M."/>
            <person name="Mejri S."/>
            <person name="Dirks R."/>
            <person name="Jansen H."/>
            <person name="Henkel C."/>
            <person name="Chen W.J."/>
            <person name="Zahm M."/>
            <person name="Cabau C."/>
            <person name="Klopp C."/>
            <person name="Thompson A.W."/>
            <person name="Robinson-Rechavi M."/>
            <person name="Braasch I."/>
            <person name="Lecointre G."/>
            <person name="Bobe J."/>
            <person name="Postlethwait J.H."/>
            <person name="Berthelot C."/>
            <person name="Roest Crollius H."/>
            <person name="Guiguen Y."/>
        </authorList>
    </citation>
    <scope>NUCLEOTIDE SEQUENCE</scope>
    <source>
        <strain evidence="4">NC1722</strain>
    </source>
</reference>
<dbReference type="GO" id="GO:0000421">
    <property type="term" value="C:autophagosome membrane"/>
    <property type="evidence" value="ECO:0007669"/>
    <property type="project" value="TreeGrafter"/>
</dbReference>
<feature type="compositionally biased region" description="Low complexity" evidence="2">
    <location>
        <begin position="1"/>
        <end position="21"/>
    </location>
</feature>
<dbReference type="AlphaFoldDB" id="A0AAD7RF82"/>
<keyword evidence="5" id="KW-1185">Reference proteome</keyword>
<sequence>MFSVHSSGWCTESSFSSSTSLSKEHTPVSDTSHIHTPASGADEPDVATTCANSSSSLSSSHSPPEEELSAEVLAQQLVSQFRKSWLTLEEQELLPDNDSMATEDMLSLADEIRQRSRMRGTLTWAPPRFQIIFSTHPTQKRSVVVASQGFLCAGCGTQVEAKYLKKLRYCEYLGRYFCACCHGEGEAVIPGRVLECWDFCRYPVCDFSLRLLASVWHQPLFPRACLAKTKARELARFTEVQEQLVSIKKLLTVCRFSDGVLQELAQLPGHLTQEPLLVSLDDLQRIKRGQLLPQARALLHTAVAHVESCPLCRARGFICEFCQEPDLLFPFHTLTCKRCTDCKACFHTDCFRDEECPKCLRIETRSSQTHTELNSS</sequence>
<evidence type="ECO:0000259" key="3">
    <source>
        <dbReference type="SMART" id="SM01175"/>
    </source>
</evidence>
<dbReference type="InterPro" id="IPR052428">
    <property type="entry name" value="Autophagy_HostDef_Reg"/>
</dbReference>
<evidence type="ECO:0000313" key="4">
    <source>
        <dbReference type="EMBL" id="KAJ8379179.1"/>
    </source>
</evidence>
<evidence type="ECO:0000313" key="5">
    <source>
        <dbReference type="Proteomes" id="UP001221898"/>
    </source>
</evidence>
<dbReference type="PANTHER" id="PTHR45971:SF2">
    <property type="entry name" value="PROTEIN ASSOCIATED WITH UVRAG AS AUTOPHAGY ENHANCER"/>
    <property type="match status" value="1"/>
</dbReference>
<feature type="compositionally biased region" description="Low complexity" evidence="2">
    <location>
        <begin position="53"/>
        <end position="62"/>
    </location>
</feature>
<dbReference type="Pfam" id="PF21054">
    <property type="entry name" value="RUBC_PIKBD"/>
    <property type="match status" value="1"/>
</dbReference>
<dbReference type="SMART" id="SM01175">
    <property type="entry name" value="DUF4206"/>
    <property type="match status" value="1"/>
</dbReference>
<dbReference type="EMBL" id="JAINUG010000300">
    <property type="protein sequence ID" value="KAJ8379179.1"/>
    <property type="molecule type" value="Genomic_DNA"/>
</dbReference>
<gene>
    <name evidence="4" type="ORF">AAFF_G00230910</name>
</gene>
<comment type="caution">
    <text evidence="4">The sequence shown here is derived from an EMBL/GenBank/DDBJ whole genome shotgun (WGS) entry which is preliminary data.</text>
</comment>
<dbReference type="GO" id="GO:0097352">
    <property type="term" value="P:autophagosome maturation"/>
    <property type="evidence" value="ECO:0007669"/>
    <property type="project" value="TreeGrafter"/>
</dbReference>
<feature type="region of interest" description="Disordered" evidence="2">
    <location>
        <begin position="1"/>
        <end position="69"/>
    </location>
</feature>
<dbReference type="InterPro" id="IPR048569">
    <property type="entry name" value="RUBC_PIKBD"/>
</dbReference>
<dbReference type="GO" id="GO:0061910">
    <property type="term" value="P:autophagosome-endosome fusion"/>
    <property type="evidence" value="ECO:0007669"/>
    <property type="project" value="TreeGrafter"/>
</dbReference>
<dbReference type="GO" id="GO:0061909">
    <property type="term" value="P:autophagosome-lysosome fusion"/>
    <property type="evidence" value="ECO:0007669"/>
    <property type="project" value="TreeGrafter"/>
</dbReference>
<dbReference type="InterPro" id="IPR025258">
    <property type="entry name" value="RH_dom"/>
</dbReference>
<organism evidence="4 5">
    <name type="scientific">Aldrovandia affinis</name>
    <dbReference type="NCBI Taxonomy" id="143900"/>
    <lineage>
        <taxon>Eukaryota</taxon>
        <taxon>Metazoa</taxon>
        <taxon>Chordata</taxon>
        <taxon>Craniata</taxon>
        <taxon>Vertebrata</taxon>
        <taxon>Euteleostomi</taxon>
        <taxon>Actinopterygii</taxon>
        <taxon>Neopterygii</taxon>
        <taxon>Teleostei</taxon>
        <taxon>Notacanthiformes</taxon>
        <taxon>Halosauridae</taxon>
        <taxon>Aldrovandia</taxon>
    </lineage>
</organism>
<dbReference type="PANTHER" id="PTHR45971">
    <property type="entry name" value="PHOX (PX) DOMAIN-CONTAINING PROTEIN"/>
    <property type="match status" value="1"/>
</dbReference>
<dbReference type="Pfam" id="PF13901">
    <property type="entry name" value="RH_dom"/>
    <property type="match status" value="1"/>
</dbReference>
<accession>A0AAD7RF82</accession>
<name>A0AAD7RF82_9TELE</name>
<proteinExistence type="predicted"/>